<feature type="compositionally biased region" description="Basic and acidic residues" evidence="1">
    <location>
        <begin position="86"/>
        <end position="100"/>
    </location>
</feature>
<protein>
    <submittedName>
        <fullName evidence="2">Uncharacterized protein</fullName>
    </submittedName>
</protein>
<keyword evidence="3" id="KW-1185">Reference proteome</keyword>
<organism evidence="2 3">
    <name type="scientific">Gloeothece citriformis (strain PCC 7424)</name>
    <name type="common">Cyanothece sp. (strain PCC 7424)</name>
    <dbReference type="NCBI Taxonomy" id="65393"/>
    <lineage>
        <taxon>Bacteria</taxon>
        <taxon>Bacillati</taxon>
        <taxon>Cyanobacteriota</taxon>
        <taxon>Cyanophyceae</taxon>
        <taxon>Oscillatoriophycideae</taxon>
        <taxon>Chroococcales</taxon>
        <taxon>Aphanothecaceae</taxon>
        <taxon>Gloeothece</taxon>
        <taxon>Gloeothece citriformis</taxon>
    </lineage>
</organism>
<accession>B7KBB2</accession>
<reference evidence="3" key="1">
    <citation type="journal article" date="2011" name="MBio">
        <title>Novel metabolic attributes of the genus Cyanothece, comprising a group of unicellular nitrogen-fixing Cyanobacteria.</title>
        <authorList>
            <person name="Bandyopadhyay A."/>
            <person name="Elvitigala T."/>
            <person name="Welsh E."/>
            <person name="Stockel J."/>
            <person name="Liberton M."/>
            <person name="Min H."/>
            <person name="Sherman L.A."/>
            <person name="Pakrasi H.B."/>
        </authorList>
    </citation>
    <scope>NUCLEOTIDE SEQUENCE [LARGE SCALE GENOMIC DNA]</scope>
    <source>
        <strain evidence="3">PCC 7424</strain>
    </source>
</reference>
<evidence type="ECO:0000313" key="3">
    <source>
        <dbReference type="Proteomes" id="UP000002384"/>
    </source>
</evidence>
<evidence type="ECO:0000256" key="1">
    <source>
        <dbReference type="SAM" id="MobiDB-lite"/>
    </source>
</evidence>
<dbReference type="HOGENOM" id="CLU_2059645_0_0_3"/>
<sequence>MNDFPVCTLVMSSELPAADISALEMVLNSEGINLQKSPHRVVGADDLVFVAAIVGGLASAAQLVEYSLKIAKAINDWRRNRRAKGQEIKARLEHPKKPPLELDTATDEEVEEWFQQQ</sequence>
<name>B7KBB2_GLOC7</name>
<dbReference type="OrthoDB" id="514750at2"/>
<dbReference type="Proteomes" id="UP000002384">
    <property type="component" value="Chromosome"/>
</dbReference>
<gene>
    <name evidence="2" type="ordered locus">PCC7424_3066</name>
</gene>
<feature type="region of interest" description="Disordered" evidence="1">
    <location>
        <begin position="86"/>
        <end position="117"/>
    </location>
</feature>
<dbReference type="EMBL" id="CP001291">
    <property type="protein sequence ID" value="ACK71468.1"/>
    <property type="molecule type" value="Genomic_DNA"/>
</dbReference>
<feature type="compositionally biased region" description="Acidic residues" evidence="1">
    <location>
        <begin position="104"/>
        <end position="117"/>
    </location>
</feature>
<proteinExistence type="predicted"/>
<dbReference type="AlphaFoldDB" id="B7KBB2"/>
<dbReference type="RefSeq" id="WP_015955065.1">
    <property type="nucleotide sequence ID" value="NC_011729.1"/>
</dbReference>
<dbReference type="KEGG" id="cyc:PCC7424_3066"/>
<evidence type="ECO:0000313" key="2">
    <source>
        <dbReference type="EMBL" id="ACK71468.1"/>
    </source>
</evidence>